<evidence type="ECO:0000256" key="1">
    <source>
        <dbReference type="ARBA" id="ARBA00004442"/>
    </source>
</evidence>
<feature type="signal peptide" evidence="3">
    <location>
        <begin position="1"/>
        <end position="21"/>
    </location>
</feature>
<gene>
    <name evidence="5" type="ORF">GCM10007935_10980</name>
</gene>
<accession>A0ABQ6BZV3</accession>
<dbReference type="Pfam" id="PF13505">
    <property type="entry name" value="OMP_b-brl"/>
    <property type="match status" value="1"/>
</dbReference>
<dbReference type="Gene3D" id="2.40.160.20">
    <property type="match status" value="1"/>
</dbReference>
<reference evidence="6" key="1">
    <citation type="journal article" date="2019" name="Int. J. Syst. Evol. Microbiol.">
        <title>The Global Catalogue of Microorganisms (GCM) 10K type strain sequencing project: providing services to taxonomists for standard genome sequencing and annotation.</title>
        <authorList>
            <consortium name="The Broad Institute Genomics Platform"/>
            <consortium name="The Broad Institute Genome Sequencing Center for Infectious Disease"/>
            <person name="Wu L."/>
            <person name="Ma J."/>
        </authorList>
    </citation>
    <scope>NUCLEOTIDE SEQUENCE [LARGE SCALE GENOMIC DNA]</scope>
    <source>
        <strain evidence="6">NBRC 109341</strain>
    </source>
</reference>
<comment type="caution">
    <text evidence="5">The sequence shown here is derived from an EMBL/GenBank/DDBJ whole genome shotgun (WGS) entry which is preliminary data.</text>
</comment>
<evidence type="ECO:0000313" key="6">
    <source>
        <dbReference type="Proteomes" id="UP001156903"/>
    </source>
</evidence>
<keyword evidence="6" id="KW-1185">Reference proteome</keyword>
<comment type="subcellular location">
    <subcellularLocation>
        <location evidence="1">Cell outer membrane</location>
    </subcellularLocation>
</comment>
<dbReference type="EMBL" id="BSPB01000005">
    <property type="protein sequence ID" value="GLS13668.1"/>
    <property type="molecule type" value="Genomic_DNA"/>
</dbReference>
<sequence>MKKAIGIVATTMIMGLSAAQAQGLYGEIAYQSLDFDTKTNPAAVRLIGGYEITPHIAVEGMLGLSAKKGKETVDGIPVSLKVKELWGVYAKPKFKVGESLELFARLGYAGAKAKATATAFGYTASATVKDDDFSYGVGLSYAITPQMSITADYLKISDVDGFAIGLGWRF</sequence>
<name>A0ABQ6BZV3_9BURK</name>
<keyword evidence="2 3" id="KW-0732">Signal</keyword>
<feature type="chain" id="PRO_5045239770" description="Outer membrane protein beta-barrel domain-containing protein" evidence="3">
    <location>
        <begin position="22"/>
        <end position="170"/>
    </location>
</feature>
<dbReference type="Proteomes" id="UP001156903">
    <property type="component" value="Unassembled WGS sequence"/>
</dbReference>
<protein>
    <recommendedName>
        <fullName evidence="4">Outer membrane protein beta-barrel domain-containing protein</fullName>
    </recommendedName>
</protein>
<evidence type="ECO:0000313" key="5">
    <source>
        <dbReference type="EMBL" id="GLS13668.1"/>
    </source>
</evidence>
<feature type="domain" description="Outer membrane protein beta-barrel" evidence="4">
    <location>
        <begin position="10"/>
        <end position="170"/>
    </location>
</feature>
<dbReference type="InterPro" id="IPR027385">
    <property type="entry name" value="Beta-barrel_OMP"/>
</dbReference>
<dbReference type="InterPro" id="IPR011250">
    <property type="entry name" value="OMP/PagP_B-barrel"/>
</dbReference>
<dbReference type="SUPFAM" id="SSF56925">
    <property type="entry name" value="OMPA-like"/>
    <property type="match status" value="1"/>
</dbReference>
<dbReference type="NCBIfam" id="TIGR01414">
    <property type="entry name" value="autotrans_barl"/>
    <property type="match status" value="1"/>
</dbReference>
<dbReference type="RefSeq" id="WP_234267328.1">
    <property type="nucleotide sequence ID" value="NZ_BSPB01000005.1"/>
</dbReference>
<proteinExistence type="predicted"/>
<evidence type="ECO:0000259" key="4">
    <source>
        <dbReference type="Pfam" id="PF13505"/>
    </source>
</evidence>
<organism evidence="5 6">
    <name type="scientific">Hydrogenophaga electricum</name>
    <dbReference type="NCBI Taxonomy" id="1230953"/>
    <lineage>
        <taxon>Bacteria</taxon>
        <taxon>Pseudomonadati</taxon>
        <taxon>Pseudomonadota</taxon>
        <taxon>Betaproteobacteria</taxon>
        <taxon>Burkholderiales</taxon>
        <taxon>Comamonadaceae</taxon>
        <taxon>Hydrogenophaga</taxon>
    </lineage>
</organism>
<evidence type="ECO:0000256" key="3">
    <source>
        <dbReference type="SAM" id="SignalP"/>
    </source>
</evidence>
<evidence type="ECO:0000256" key="2">
    <source>
        <dbReference type="ARBA" id="ARBA00022729"/>
    </source>
</evidence>
<dbReference type="InterPro" id="IPR006315">
    <property type="entry name" value="OM_autotransptr_brl_dom"/>
</dbReference>